<dbReference type="AlphaFoldDB" id="K0SA98"/>
<protein>
    <submittedName>
        <fullName evidence="2">Uncharacterized protein</fullName>
    </submittedName>
</protein>
<reference evidence="2 3" key="1">
    <citation type="journal article" date="2012" name="Genome Biol.">
        <title>Genome and low-iron response of an oceanic diatom adapted to chronic iron limitation.</title>
        <authorList>
            <person name="Lommer M."/>
            <person name="Specht M."/>
            <person name="Roy A.S."/>
            <person name="Kraemer L."/>
            <person name="Andreson R."/>
            <person name="Gutowska M.A."/>
            <person name="Wolf J."/>
            <person name="Bergner S.V."/>
            <person name="Schilhabel M.B."/>
            <person name="Klostermeier U.C."/>
            <person name="Beiko R.G."/>
            <person name="Rosenstiel P."/>
            <person name="Hippler M."/>
            <person name="Laroche J."/>
        </authorList>
    </citation>
    <scope>NUCLEOTIDE SEQUENCE [LARGE SCALE GENOMIC DNA]</scope>
    <source>
        <strain evidence="2 3">CCMP1005</strain>
    </source>
</reference>
<feature type="compositionally biased region" description="Basic and acidic residues" evidence="1">
    <location>
        <begin position="33"/>
        <end position="42"/>
    </location>
</feature>
<proteinExistence type="predicted"/>
<sequence length="89" mass="9471">GRSGKERQTGARAPPRRLTAVRKTSSPPGKSESFCRGRHQGESGDPNRSGGERRGSAPVPENRPRPKAAAENPAAQGTRDDEKGGERLV</sequence>
<feature type="region of interest" description="Disordered" evidence="1">
    <location>
        <begin position="1"/>
        <end position="89"/>
    </location>
</feature>
<dbReference type="Proteomes" id="UP000266841">
    <property type="component" value="Unassembled WGS sequence"/>
</dbReference>
<evidence type="ECO:0000313" key="3">
    <source>
        <dbReference type="Proteomes" id="UP000266841"/>
    </source>
</evidence>
<evidence type="ECO:0000256" key="1">
    <source>
        <dbReference type="SAM" id="MobiDB-lite"/>
    </source>
</evidence>
<accession>K0SA98</accession>
<dbReference type="EMBL" id="AGNL01019368">
    <property type="protein sequence ID" value="EJK61884.1"/>
    <property type="molecule type" value="Genomic_DNA"/>
</dbReference>
<comment type="caution">
    <text evidence="2">The sequence shown here is derived from an EMBL/GenBank/DDBJ whole genome shotgun (WGS) entry which is preliminary data.</text>
</comment>
<keyword evidence="3" id="KW-1185">Reference proteome</keyword>
<feature type="non-terminal residue" evidence="2">
    <location>
        <position position="1"/>
    </location>
</feature>
<evidence type="ECO:0000313" key="2">
    <source>
        <dbReference type="EMBL" id="EJK61884.1"/>
    </source>
</evidence>
<organism evidence="2 3">
    <name type="scientific">Thalassiosira oceanica</name>
    <name type="common">Marine diatom</name>
    <dbReference type="NCBI Taxonomy" id="159749"/>
    <lineage>
        <taxon>Eukaryota</taxon>
        <taxon>Sar</taxon>
        <taxon>Stramenopiles</taxon>
        <taxon>Ochrophyta</taxon>
        <taxon>Bacillariophyta</taxon>
        <taxon>Coscinodiscophyceae</taxon>
        <taxon>Thalassiosirophycidae</taxon>
        <taxon>Thalassiosirales</taxon>
        <taxon>Thalassiosiraceae</taxon>
        <taxon>Thalassiosira</taxon>
    </lineage>
</organism>
<name>K0SA98_THAOC</name>
<feature type="compositionally biased region" description="Basic and acidic residues" evidence="1">
    <location>
        <begin position="78"/>
        <end position="89"/>
    </location>
</feature>
<gene>
    <name evidence="2" type="ORF">THAOC_17544</name>
</gene>